<evidence type="ECO:0000313" key="2">
    <source>
        <dbReference type="Proteomes" id="UP000805193"/>
    </source>
</evidence>
<accession>A0AC60PC14</accession>
<organism evidence="1 2">
    <name type="scientific">Ixodes persulcatus</name>
    <name type="common">Taiga tick</name>
    <dbReference type="NCBI Taxonomy" id="34615"/>
    <lineage>
        <taxon>Eukaryota</taxon>
        <taxon>Metazoa</taxon>
        <taxon>Ecdysozoa</taxon>
        <taxon>Arthropoda</taxon>
        <taxon>Chelicerata</taxon>
        <taxon>Arachnida</taxon>
        <taxon>Acari</taxon>
        <taxon>Parasitiformes</taxon>
        <taxon>Ixodida</taxon>
        <taxon>Ixodoidea</taxon>
        <taxon>Ixodidae</taxon>
        <taxon>Ixodinae</taxon>
        <taxon>Ixodes</taxon>
    </lineage>
</organism>
<keyword evidence="2" id="KW-1185">Reference proteome</keyword>
<proteinExistence type="predicted"/>
<name>A0AC60PC14_IXOPE</name>
<reference evidence="1 2" key="1">
    <citation type="journal article" date="2020" name="Cell">
        <title>Large-Scale Comparative Analyses of Tick Genomes Elucidate Their Genetic Diversity and Vector Capacities.</title>
        <authorList>
            <consortium name="Tick Genome and Microbiome Consortium (TIGMIC)"/>
            <person name="Jia N."/>
            <person name="Wang J."/>
            <person name="Shi W."/>
            <person name="Du L."/>
            <person name="Sun Y."/>
            <person name="Zhan W."/>
            <person name="Jiang J.F."/>
            <person name="Wang Q."/>
            <person name="Zhang B."/>
            <person name="Ji P."/>
            <person name="Bell-Sakyi L."/>
            <person name="Cui X.M."/>
            <person name="Yuan T.T."/>
            <person name="Jiang B.G."/>
            <person name="Yang W.F."/>
            <person name="Lam T.T."/>
            <person name="Chang Q.C."/>
            <person name="Ding S.J."/>
            <person name="Wang X.J."/>
            <person name="Zhu J.G."/>
            <person name="Ruan X.D."/>
            <person name="Zhao L."/>
            <person name="Wei J.T."/>
            <person name="Ye R.Z."/>
            <person name="Que T.C."/>
            <person name="Du C.H."/>
            <person name="Zhou Y.H."/>
            <person name="Cheng J.X."/>
            <person name="Dai P.F."/>
            <person name="Guo W.B."/>
            <person name="Han X.H."/>
            <person name="Huang E.J."/>
            <person name="Li L.F."/>
            <person name="Wei W."/>
            <person name="Gao Y.C."/>
            <person name="Liu J.Z."/>
            <person name="Shao H.Z."/>
            <person name="Wang X."/>
            <person name="Wang C.C."/>
            <person name="Yang T.C."/>
            <person name="Huo Q.B."/>
            <person name="Li W."/>
            <person name="Chen H.Y."/>
            <person name="Chen S.E."/>
            <person name="Zhou L.G."/>
            <person name="Ni X.B."/>
            <person name="Tian J.H."/>
            <person name="Sheng Y."/>
            <person name="Liu T."/>
            <person name="Pan Y.S."/>
            <person name="Xia L.Y."/>
            <person name="Li J."/>
            <person name="Zhao F."/>
            <person name="Cao W.C."/>
        </authorList>
    </citation>
    <scope>NUCLEOTIDE SEQUENCE [LARGE SCALE GENOMIC DNA]</scope>
    <source>
        <strain evidence="1">Iper-2018</strain>
    </source>
</reference>
<comment type="caution">
    <text evidence="1">The sequence shown here is derived from an EMBL/GenBank/DDBJ whole genome shotgun (WGS) entry which is preliminary data.</text>
</comment>
<dbReference type="Proteomes" id="UP000805193">
    <property type="component" value="Unassembled WGS sequence"/>
</dbReference>
<sequence length="128" mass="14569">MKRRLLQRCQQLGLRPYEDTPRQPEGVRSDRRETTAREDAPAPPRKAAKRVPRRVCPSRTTLQAAARTRSEDEGISKQRLQEETVNDALLNAVMGYVNSQWPPAHSVNIHKRPQERAVPGPSEQIPET</sequence>
<gene>
    <name evidence="1" type="ORF">HPB47_005907</name>
</gene>
<evidence type="ECO:0000313" key="1">
    <source>
        <dbReference type="EMBL" id="KAG0417076.1"/>
    </source>
</evidence>
<protein>
    <submittedName>
        <fullName evidence="1">Uncharacterized protein</fullName>
    </submittedName>
</protein>
<dbReference type="EMBL" id="JABSTQ010010888">
    <property type="protein sequence ID" value="KAG0417076.1"/>
    <property type="molecule type" value="Genomic_DNA"/>
</dbReference>